<evidence type="ECO:0000256" key="1">
    <source>
        <dbReference type="SAM" id="Phobius"/>
    </source>
</evidence>
<sequence>MYSVSKQTYRREIIFIPHIQHHLHLFSSRRYRSGGGKSIASPSQTFVRENSTSLGEQNLSVHLFLFGGKLFQTCKKIISLFFVINNISFFIVCKISLLLLLHSQIKLD</sequence>
<keyword evidence="1" id="KW-0472">Membrane</keyword>
<organism evidence="2">
    <name type="scientific">Cacopsylla melanoneura</name>
    <dbReference type="NCBI Taxonomy" id="428564"/>
    <lineage>
        <taxon>Eukaryota</taxon>
        <taxon>Metazoa</taxon>
        <taxon>Ecdysozoa</taxon>
        <taxon>Arthropoda</taxon>
        <taxon>Hexapoda</taxon>
        <taxon>Insecta</taxon>
        <taxon>Pterygota</taxon>
        <taxon>Neoptera</taxon>
        <taxon>Paraneoptera</taxon>
        <taxon>Hemiptera</taxon>
        <taxon>Sternorrhyncha</taxon>
        <taxon>Psylloidea</taxon>
        <taxon>Psyllidae</taxon>
        <taxon>Psyllinae</taxon>
        <taxon>Cacopsylla</taxon>
    </lineage>
</organism>
<protein>
    <submittedName>
        <fullName evidence="2">Uncharacterized protein</fullName>
    </submittedName>
</protein>
<feature type="transmembrane region" description="Helical" evidence="1">
    <location>
        <begin position="77"/>
        <end position="101"/>
    </location>
</feature>
<reference evidence="2" key="1">
    <citation type="submission" date="2021-05" db="EMBL/GenBank/DDBJ databases">
        <authorList>
            <person name="Alioto T."/>
            <person name="Alioto T."/>
            <person name="Gomez Garrido J."/>
        </authorList>
    </citation>
    <scope>NUCLEOTIDE SEQUENCE</scope>
</reference>
<keyword evidence="1" id="KW-1133">Transmembrane helix</keyword>
<accession>A0A8D9AUQ1</accession>
<evidence type="ECO:0000313" key="2">
    <source>
        <dbReference type="EMBL" id="CAG6773138.1"/>
    </source>
</evidence>
<dbReference type="AlphaFoldDB" id="A0A8D9AUQ1"/>
<proteinExistence type="predicted"/>
<keyword evidence="1" id="KW-0812">Transmembrane</keyword>
<name>A0A8D9AUQ1_9HEMI</name>
<dbReference type="EMBL" id="HBUF01590315">
    <property type="protein sequence ID" value="CAG6773138.1"/>
    <property type="molecule type" value="Transcribed_RNA"/>
</dbReference>